<proteinExistence type="predicted"/>
<name>A0ACA9SK55_9GLOM</name>
<evidence type="ECO:0000313" key="1">
    <source>
        <dbReference type="EMBL" id="CAG8841057.1"/>
    </source>
</evidence>
<keyword evidence="2" id="KW-1185">Reference proteome</keyword>
<feature type="non-terminal residue" evidence="1">
    <location>
        <position position="85"/>
    </location>
</feature>
<accession>A0ACA9SK55</accession>
<comment type="caution">
    <text evidence="1">The sequence shown here is derived from an EMBL/GenBank/DDBJ whole genome shotgun (WGS) entry which is preliminary data.</text>
</comment>
<dbReference type="EMBL" id="CAJVQC010128842">
    <property type="protein sequence ID" value="CAG8841057.1"/>
    <property type="molecule type" value="Genomic_DNA"/>
</dbReference>
<evidence type="ECO:0000313" key="2">
    <source>
        <dbReference type="Proteomes" id="UP000789920"/>
    </source>
</evidence>
<gene>
    <name evidence="1" type="ORF">RPERSI_LOCUS31699</name>
</gene>
<reference evidence="1" key="1">
    <citation type="submission" date="2021-06" db="EMBL/GenBank/DDBJ databases">
        <authorList>
            <person name="Kallberg Y."/>
            <person name="Tangrot J."/>
            <person name="Rosling A."/>
        </authorList>
    </citation>
    <scope>NUCLEOTIDE SEQUENCE</scope>
    <source>
        <strain evidence="1">MA461A</strain>
    </source>
</reference>
<sequence length="85" mass="9616">MNDTVNTINTTVNTMNDTVNTMNNAINNNDISLGNISNNSIFASEADSTQTETTQLLYTGGRPKEDIWFKFDIINYKKSKYKEAR</sequence>
<protein>
    <submittedName>
        <fullName evidence="1">19410_t:CDS:1</fullName>
    </submittedName>
</protein>
<organism evidence="1 2">
    <name type="scientific">Racocetra persica</name>
    <dbReference type="NCBI Taxonomy" id="160502"/>
    <lineage>
        <taxon>Eukaryota</taxon>
        <taxon>Fungi</taxon>
        <taxon>Fungi incertae sedis</taxon>
        <taxon>Mucoromycota</taxon>
        <taxon>Glomeromycotina</taxon>
        <taxon>Glomeromycetes</taxon>
        <taxon>Diversisporales</taxon>
        <taxon>Gigasporaceae</taxon>
        <taxon>Racocetra</taxon>
    </lineage>
</organism>
<dbReference type="Proteomes" id="UP000789920">
    <property type="component" value="Unassembled WGS sequence"/>
</dbReference>